<protein>
    <submittedName>
        <fullName evidence="2">Methyltransferase domain-containing protein</fullName>
    </submittedName>
</protein>
<keyword evidence="2" id="KW-0808">Transferase</keyword>
<dbReference type="GO" id="GO:0008168">
    <property type="term" value="F:methyltransferase activity"/>
    <property type="evidence" value="ECO:0007669"/>
    <property type="project" value="UniProtKB-KW"/>
</dbReference>
<evidence type="ECO:0000313" key="2">
    <source>
        <dbReference type="EMBL" id="SEN49656.1"/>
    </source>
</evidence>
<keyword evidence="2" id="KW-0489">Methyltransferase</keyword>
<dbReference type="AlphaFoldDB" id="A0A1H8H096"/>
<proteinExistence type="predicted"/>
<dbReference type="Gene3D" id="3.40.50.150">
    <property type="entry name" value="Vaccinia Virus protein VP39"/>
    <property type="match status" value="1"/>
</dbReference>
<dbReference type="InterPro" id="IPR029063">
    <property type="entry name" value="SAM-dependent_MTases_sf"/>
</dbReference>
<accession>A0A1H8H096</accession>
<dbReference type="GO" id="GO:0032259">
    <property type="term" value="P:methylation"/>
    <property type="evidence" value="ECO:0007669"/>
    <property type="project" value="UniProtKB-KW"/>
</dbReference>
<reference evidence="2 3" key="1">
    <citation type="submission" date="2016-10" db="EMBL/GenBank/DDBJ databases">
        <authorList>
            <person name="de Groot N.N."/>
        </authorList>
    </citation>
    <scope>NUCLEOTIDE SEQUENCE [LARGE SCALE GENOMIC DNA]</scope>
    <source>
        <strain evidence="2 3">CGMCC 4.2026</strain>
    </source>
</reference>
<gene>
    <name evidence="2" type="ORF">SAMN05216267_10061</name>
</gene>
<dbReference type="OrthoDB" id="4161024at2"/>
<name>A0A1H8H096_9ACTN</name>
<organism evidence="2 3">
    <name type="scientific">Actinacidiphila rubida</name>
    <dbReference type="NCBI Taxonomy" id="310780"/>
    <lineage>
        <taxon>Bacteria</taxon>
        <taxon>Bacillati</taxon>
        <taxon>Actinomycetota</taxon>
        <taxon>Actinomycetes</taxon>
        <taxon>Kitasatosporales</taxon>
        <taxon>Streptomycetaceae</taxon>
        <taxon>Actinacidiphila</taxon>
    </lineage>
</organism>
<dbReference type="SUPFAM" id="SSF53335">
    <property type="entry name" value="S-adenosyl-L-methionine-dependent methyltransferases"/>
    <property type="match status" value="1"/>
</dbReference>
<dbReference type="RefSeq" id="WP_075016468.1">
    <property type="nucleotide sequence ID" value="NZ_FODD01000006.1"/>
</dbReference>
<dbReference type="Pfam" id="PF13578">
    <property type="entry name" value="Methyltransf_24"/>
    <property type="match status" value="1"/>
</dbReference>
<dbReference type="Proteomes" id="UP000181951">
    <property type="component" value="Unassembled WGS sequence"/>
</dbReference>
<evidence type="ECO:0000256" key="1">
    <source>
        <dbReference type="SAM" id="Coils"/>
    </source>
</evidence>
<keyword evidence="1" id="KW-0175">Coiled coil</keyword>
<evidence type="ECO:0000313" key="3">
    <source>
        <dbReference type="Proteomes" id="UP000181951"/>
    </source>
</evidence>
<sequence length="333" mass="35609">MSSLLKNPLARRMLRPAANLVDNRVQRPVSRLRRDLDSAARAEREASRKDRDALRGEIEALRGELGSLQREMADVRGAQYAVGLLFDRTGRTGHRVPTPADIDRLVAEISEVTGQDGAVARRNVTIAFRNVVALETLALGRLAGTTANVCGKLATVPLLAPADPEVLEIGTLYGLFAATLMRMLHRAGQEPRLTIVDPLAGSQLQPGATVGGDPTGTPVRMDVLRANLVYGGRAGEEARVKQGLSGDQDVRAAVSDRKYGVIVIDGDHSADGVAADLEWAEEIAAPGAVIVLDDYGDKAWQGVQEAADRHLAAGGTRFEMIGRVATSAYLRAR</sequence>
<dbReference type="EMBL" id="FODD01000006">
    <property type="protein sequence ID" value="SEN49656.1"/>
    <property type="molecule type" value="Genomic_DNA"/>
</dbReference>
<keyword evidence="3" id="KW-1185">Reference proteome</keyword>
<feature type="coiled-coil region" evidence="1">
    <location>
        <begin position="29"/>
        <end position="78"/>
    </location>
</feature>